<dbReference type="Gene3D" id="2.40.30.170">
    <property type="match status" value="1"/>
</dbReference>
<dbReference type="Pfam" id="PF25876">
    <property type="entry name" value="HH_MFP_RND"/>
    <property type="match status" value="1"/>
</dbReference>
<dbReference type="FunFam" id="2.40.420.20:FF:000001">
    <property type="entry name" value="Efflux RND transporter periplasmic adaptor subunit"/>
    <property type="match status" value="1"/>
</dbReference>
<feature type="domain" description="Multidrug resistance protein MdtA-like C-terminal permuted SH3" evidence="7">
    <location>
        <begin position="311"/>
        <end position="369"/>
    </location>
</feature>
<dbReference type="Pfam" id="PF25944">
    <property type="entry name" value="Beta-barrel_RND"/>
    <property type="match status" value="1"/>
</dbReference>
<dbReference type="RefSeq" id="WP_091437531.1">
    <property type="nucleotide sequence ID" value="NZ_FMTP01000002.1"/>
</dbReference>
<evidence type="ECO:0000313" key="9">
    <source>
        <dbReference type="Proteomes" id="UP000198889"/>
    </source>
</evidence>
<dbReference type="Gene3D" id="2.40.420.20">
    <property type="match status" value="1"/>
</dbReference>
<dbReference type="Proteomes" id="UP000198889">
    <property type="component" value="Unassembled WGS sequence"/>
</dbReference>
<evidence type="ECO:0000256" key="3">
    <source>
        <dbReference type="SAM" id="MobiDB-lite"/>
    </source>
</evidence>
<reference evidence="9" key="1">
    <citation type="submission" date="2016-10" db="EMBL/GenBank/DDBJ databases">
        <authorList>
            <person name="Varghese N."/>
            <person name="Submissions S."/>
        </authorList>
    </citation>
    <scope>NUCLEOTIDE SEQUENCE [LARGE SCALE GENOMIC DNA]</scope>
    <source>
        <strain evidence="9">CGMCC 1.1761</strain>
    </source>
</reference>
<evidence type="ECO:0000259" key="4">
    <source>
        <dbReference type="Pfam" id="PF25876"/>
    </source>
</evidence>
<dbReference type="GO" id="GO:0022857">
    <property type="term" value="F:transmembrane transporter activity"/>
    <property type="evidence" value="ECO:0007669"/>
    <property type="project" value="InterPro"/>
</dbReference>
<dbReference type="PROSITE" id="PS51257">
    <property type="entry name" value="PROKAR_LIPOPROTEIN"/>
    <property type="match status" value="1"/>
</dbReference>
<dbReference type="PANTHER" id="PTHR30158">
    <property type="entry name" value="ACRA/E-RELATED COMPONENT OF DRUG EFFLUX TRANSPORTER"/>
    <property type="match status" value="1"/>
</dbReference>
<feature type="compositionally biased region" description="Low complexity" evidence="3">
    <location>
        <begin position="404"/>
        <end position="420"/>
    </location>
</feature>
<accession>A0A1G4RBW5</accession>
<proteinExistence type="inferred from homology"/>
<dbReference type="InterPro" id="IPR058624">
    <property type="entry name" value="MdtA-like_HH"/>
</dbReference>
<dbReference type="InterPro" id="IPR006143">
    <property type="entry name" value="RND_pump_MFP"/>
</dbReference>
<evidence type="ECO:0000259" key="7">
    <source>
        <dbReference type="Pfam" id="PF25967"/>
    </source>
</evidence>
<dbReference type="GO" id="GO:0046677">
    <property type="term" value="P:response to antibiotic"/>
    <property type="evidence" value="ECO:0007669"/>
    <property type="project" value="TreeGrafter"/>
</dbReference>
<evidence type="ECO:0000256" key="1">
    <source>
        <dbReference type="ARBA" id="ARBA00004196"/>
    </source>
</evidence>
<dbReference type="STRING" id="177413.SAMN05660859_1529"/>
<feature type="domain" description="Multidrug resistance protein MdtA-like alpha-helical hairpin" evidence="4">
    <location>
        <begin position="109"/>
        <end position="178"/>
    </location>
</feature>
<dbReference type="GO" id="GO:0005886">
    <property type="term" value="C:plasma membrane"/>
    <property type="evidence" value="ECO:0007669"/>
    <property type="project" value="UniProtKB-SubCell"/>
</dbReference>
<protein>
    <submittedName>
        <fullName evidence="8">Membrane fusion protein, multidrug efflux system</fullName>
    </submittedName>
</protein>
<comment type="similarity">
    <text evidence="2">Belongs to the membrane fusion protein (MFP) (TC 8.A.1) family.</text>
</comment>
<evidence type="ECO:0000259" key="5">
    <source>
        <dbReference type="Pfam" id="PF25917"/>
    </source>
</evidence>
<feature type="domain" description="Multidrug resistance protein MdtA-like barrel-sandwich hybrid" evidence="5">
    <location>
        <begin position="69"/>
        <end position="210"/>
    </location>
</feature>
<dbReference type="SUPFAM" id="SSF111369">
    <property type="entry name" value="HlyD-like secretion proteins"/>
    <property type="match status" value="1"/>
</dbReference>
<sequence length="426" mass="44663">MASFRPARSALLPSTLALLLALIGCDGREAGQPQGPGAQGRPQVGVVTVRPQSVAITAEMPGRTTASVVAEVRPQVGGIIKSRLFEEGSEVKAGDALYQIDPASYQAAYDSAVASQQKAEAAVPSAQSKVERYEGLIKQNAVSKQDYDDAVASLAQARADVAAAKADVDTARINLDYTRITAPIGGRIDKSTLTPGALVTASQDTALTTIRTLDPINVDVTQSSTNLLNLRQAIRDGRIKISGDRVQVRLELDNGETYAHPGTLEFTSAYVDTTTGTYGVRAQFPNPDRLLLPGMYVRAVIEEGVAPDSFLVPQRGVTRNSKGEPVALVVNADNKVEQRVLAVSRSVGNSWLVDSGITDGDRVIVEGSQFARPGQDVTPVDVVVDETTGEVRDRGQQSTAPVPAGRQAMAGASAGSSAGSPTATSN</sequence>
<comment type="subcellular location">
    <subcellularLocation>
        <location evidence="1">Cell envelope</location>
    </subcellularLocation>
</comment>
<dbReference type="InterPro" id="IPR058625">
    <property type="entry name" value="MdtA-like_BSH"/>
</dbReference>
<name>A0A1G4RBW5_9HYPH</name>
<feature type="region of interest" description="Disordered" evidence="3">
    <location>
        <begin position="388"/>
        <end position="426"/>
    </location>
</feature>
<dbReference type="Pfam" id="PF25967">
    <property type="entry name" value="RND-MFP_C"/>
    <property type="match status" value="1"/>
</dbReference>
<organism evidence="8 9">
    <name type="scientific">Ancylobacter rudongensis</name>
    <dbReference type="NCBI Taxonomy" id="177413"/>
    <lineage>
        <taxon>Bacteria</taxon>
        <taxon>Pseudomonadati</taxon>
        <taxon>Pseudomonadota</taxon>
        <taxon>Alphaproteobacteria</taxon>
        <taxon>Hyphomicrobiales</taxon>
        <taxon>Xanthobacteraceae</taxon>
        <taxon>Ancylobacter</taxon>
    </lineage>
</organism>
<dbReference type="InterPro" id="IPR058627">
    <property type="entry name" value="MdtA-like_C"/>
</dbReference>
<gene>
    <name evidence="8" type="ORF">SAMN05660859_1529</name>
</gene>
<dbReference type="PANTHER" id="PTHR30158:SF3">
    <property type="entry name" value="MULTIDRUG EFFLUX PUMP SUBUNIT ACRA-RELATED"/>
    <property type="match status" value="1"/>
</dbReference>
<dbReference type="Gene3D" id="2.40.50.100">
    <property type="match status" value="1"/>
</dbReference>
<dbReference type="Gene3D" id="1.10.287.470">
    <property type="entry name" value="Helix hairpin bin"/>
    <property type="match status" value="1"/>
</dbReference>
<dbReference type="EMBL" id="FMTP01000002">
    <property type="protein sequence ID" value="SCW54226.1"/>
    <property type="molecule type" value="Genomic_DNA"/>
</dbReference>
<feature type="domain" description="Multidrug resistance protein MdtA-like beta-barrel" evidence="6">
    <location>
        <begin position="215"/>
        <end position="304"/>
    </location>
</feature>
<evidence type="ECO:0000313" key="8">
    <source>
        <dbReference type="EMBL" id="SCW54226.1"/>
    </source>
</evidence>
<dbReference type="Pfam" id="PF25917">
    <property type="entry name" value="BSH_RND"/>
    <property type="match status" value="1"/>
</dbReference>
<dbReference type="NCBIfam" id="TIGR01730">
    <property type="entry name" value="RND_mfp"/>
    <property type="match status" value="1"/>
</dbReference>
<keyword evidence="9" id="KW-1185">Reference proteome</keyword>
<evidence type="ECO:0000256" key="2">
    <source>
        <dbReference type="ARBA" id="ARBA00009477"/>
    </source>
</evidence>
<evidence type="ECO:0000259" key="6">
    <source>
        <dbReference type="Pfam" id="PF25944"/>
    </source>
</evidence>
<dbReference type="InterPro" id="IPR058626">
    <property type="entry name" value="MdtA-like_b-barrel"/>
</dbReference>
<dbReference type="AlphaFoldDB" id="A0A1G4RBW5"/>